<keyword evidence="7" id="KW-1185">Reference proteome</keyword>
<evidence type="ECO:0000259" key="5">
    <source>
        <dbReference type="PROSITE" id="PS50979"/>
    </source>
</evidence>
<keyword evidence="4" id="KW-0092">Biotin</keyword>
<proteinExistence type="predicted"/>
<dbReference type="InterPro" id="IPR016185">
    <property type="entry name" value="PreATP-grasp_dom_sf"/>
</dbReference>
<dbReference type="Gene3D" id="3.40.50.20">
    <property type="match status" value="1"/>
</dbReference>
<dbReference type="InterPro" id="IPR011764">
    <property type="entry name" value="Biotin_carboxylation_dom"/>
</dbReference>
<evidence type="ECO:0000313" key="6">
    <source>
        <dbReference type="Ensembl" id="ENSECAP00000063376.1"/>
    </source>
</evidence>
<dbReference type="SUPFAM" id="SSF52440">
    <property type="entry name" value="PreATP-grasp domain"/>
    <property type="match status" value="1"/>
</dbReference>
<keyword evidence="2" id="KW-0547">Nucleotide-binding</keyword>
<dbReference type="PANTHER" id="PTHR18866:SF33">
    <property type="entry name" value="METHYLCROTONOYL-COA CARBOXYLASE SUBUNIT ALPHA, MITOCHONDRIAL-RELATED"/>
    <property type="match status" value="1"/>
</dbReference>
<dbReference type="InterPro" id="IPR050856">
    <property type="entry name" value="Biotin_carboxylase_complex"/>
</dbReference>
<dbReference type="InterPro" id="IPR005481">
    <property type="entry name" value="BC-like_N"/>
</dbReference>
<keyword evidence="3" id="KW-0067">ATP-binding</keyword>
<accession>A0A9L0RKP9</accession>
<evidence type="ECO:0000256" key="1">
    <source>
        <dbReference type="ARBA" id="ARBA00022598"/>
    </source>
</evidence>
<evidence type="ECO:0000313" key="7">
    <source>
        <dbReference type="Proteomes" id="UP000002281"/>
    </source>
</evidence>
<sequence>MAAASAVSVLLVAAGRSRWQRVPRLLPPPRRGPWKQRTVKYATTTGQKITKVLIANRGEIACRVMRTAKKMGVQSVAVYSEADRNSMHVDMMNLTSWRNRTELPATESAHLPASASILFPSKASRLPVLWSPSLTFSKIFHFLFSLYTLSLDHFI</sequence>
<feature type="domain" description="Biotin carboxylation" evidence="5">
    <location>
        <begin position="48"/>
        <end position="155"/>
    </location>
</feature>
<evidence type="ECO:0000256" key="3">
    <source>
        <dbReference type="ARBA" id="ARBA00022840"/>
    </source>
</evidence>
<evidence type="ECO:0000256" key="2">
    <source>
        <dbReference type="ARBA" id="ARBA00022741"/>
    </source>
</evidence>
<gene>
    <name evidence="6" type="primary">MCCC1</name>
</gene>
<reference evidence="6" key="2">
    <citation type="submission" date="2025-08" db="UniProtKB">
        <authorList>
            <consortium name="Ensembl"/>
        </authorList>
    </citation>
    <scope>IDENTIFICATION</scope>
    <source>
        <strain evidence="6">Thoroughbred</strain>
    </source>
</reference>
<keyword evidence="1" id="KW-0436">Ligase</keyword>
<dbReference type="PANTHER" id="PTHR18866">
    <property type="entry name" value="CARBOXYLASE:PYRUVATE/ACETYL-COA/PROPIONYL-COA CARBOXYLASE"/>
    <property type="match status" value="1"/>
</dbReference>
<reference evidence="6 7" key="1">
    <citation type="journal article" date="2009" name="Science">
        <title>Genome sequence, comparative analysis, and population genetics of the domestic horse.</title>
        <authorList>
            <consortium name="Broad Institute Genome Sequencing Platform"/>
            <consortium name="Broad Institute Whole Genome Assembly Team"/>
            <person name="Wade C.M."/>
            <person name="Giulotto E."/>
            <person name="Sigurdsson S."/>
            <person name="Zoli M."/>
            <person name="Gnerre S."/>
            <person name="Imsland F."/>
            <person name="Lear T.L."/>
            <person name="Adelson D.L."/>
            <person name="Bailey E."/>
            <person name="Bellone R.R."/>
            <person name="Bloecker H."/>
            <person name="Distl O."/>
            <person name="Edgar R.C."/>
            <person name="Garber M."/>
            <person name="Leeb T."/>
            <person name="Mauceli E."/>
            <person name="MacLeod J.N."/>
            <person name="Penedo M.C.T."/>
            <person name="Raison J.M."/>
            <person name="Sharpe T."/>
            <person name="Vogel J."/>
            <person name="Andersson L."/>
            <person name="Antczak D.F."/>
            <person name="Biagi T."/>
            <person name="Binns M.M."/>
            <person name="Chowdhary B.P."/>
            <person name="Coleman S.J."/>
            <person name="Della Valle G."/>
            <person name="Fryc S."/>
            <person name="Guerin G."/>
            <person name="Hasegawa T."/>
            <person name="Hill E.W."/>
            <person name="Jurka J."/>
            <person name="Kiialainen A."/>
            <person name="Lindgren G."/>
            <person name="Liu J."/>
            <person name="Magnani E."/>
            <person name="Mickelson J.R."/>
            <person name="Murray J."/>
            <person name="Nergadze S.G."/>
            <person name="Onofrio R."/>
            <person name="Pedroni S."/>
            <person name="Piras M.F."/>
            <person name="Raudsepp T."/>
            <person name="Rocchi M."/>
            <person name="Roeed K.H."/>
            <person name="Ryder O.A."/>
            <person name="Searle S."/>
            <person name="Skow L."/>
            <person name="Swinburne J.E."/>
            <person name="Syvaenen A.C."/>
            <person name="Tozaki T."/>
            <person name="Valberg S.J."/>
            <person name="Vaudin M."/>
            <person name="White J.R."/>
            <person name="Zody M.C."/>
            <person name="Lander E.S."/>
            <person name="Lindblad-Toh K."/>
        </authorList>
    </citation>
    <scope>NUCLEOTIDE SEQUENCE [LARGE SCALE GENOMIC DNA]</scope>
    <source>
        <strain evidence="6 7">Thoroughbred</strain>
    </source>
</reference>
<dbReference type="GeneTree" id="ENSGT00940000156941"/>
<name>A0A9L0RKP9_HORSE</name>
<organism evidence="6 7">
    <name type="scientific">Equus caballus</name>
    <name type="common">Horse</name>
    <dbReference type="NCBI Taxonomy" id="9796"/>
    <lineage>
        <taxon>Eukaryota</taxon>
        <taxon>Metazoa</taxon>
        <taxon>Chordata</taxon>
        <taxon>Craniata</taxon>
        <taxon>Vertebrata</taxon>
        <taxon>Euteleostomi</taxon>
        <taxon>Mammalia</taxon>
        <taxon>Eutheria</taxon>
        <taxon>Laurasiatheria</taxon>
        <taxon>Perissodactyla</taxon>
        <taxon>Equidae</taxon>
        <taxon>Equus</taxon>
    </lineage>
</organism>
<dbReference type="PROSITE" id="PS50979">
    <property type="entry name" value="BC"/>
    <property type="match status" value="1"/>
</dbReference>
<dbReference type="GO" id="GO:0005524">
    <property type="term" value="F:ATP binding"/>
    <property type="evidence" value="ECO:0007669"/>
    <property type="project" value="UniProtKB-KW"/>
</dbReference>
<reference evidence="6" key="3">
    <citation type="submission" date="2025-09" db="UniProtKB">
        <authorList>
            <consortium name="Ensembl"/>
        </authorList>
    </citation>
    <scope>IDENTIFICATION</scope>
    <source>
        <strain evidence="6">Thoroughbred</strain>
    </source>
</reference>
<dbReference type="Proteomes" id="UP000002281">
    <property type="component" value="Chromosome 19"/>
</dbReference>
<dbReference type="GO" id="GO:0016874">
    <property type="term" value="F:ligase activity"/>
    <property type="evidence" value="ECO:0007669"/>
    <property type="project" value="UniProtKB-KW"/>
</dbReference>
<dbReference type="Pfam" id="PF00289">
    <property type="entry name" value="Biotin_carb_N"/>
    <property type="match status" value="1"/>
</dbReference>
<dbReference type="AlphaFoldDB" id="A0A9L0RKP9"/>
<dbReference type="Ensembl" id="ENSECAT00000092769.1">
    <property type="protein sequence ID" value="ENSECAP00000063376.1"/>
    <property type="gene ID" value="ENSECAG00000008214.4"/>
</dbReference>
<evidence type="ECO:0000256" key="4">
    <source>
        <dbReference type="ARBA" id="ARBA00023267"/>
    </source>
</evidence>
<protein>
    <submittedName>
        <fullName evidence="6">Methylcrotonyl-CoA carboxylase subunit 1</fullName>
    </submittedName>
</protein>